<protein>
    <recommendedName>
        <fullName evidence="3">Glycosyltransferase subfamily 4-like N-terminal domain-containing protein</fullName>
    </recommendedName>
</protein>
<dbReference type="AlphaFoldDB" id="A0A419S1Q0"/>
<organism evidence="1 2">
    <name type="scientific">Pelobium manganitolerans</name>
    <dbReference type="NCBI Taxonomy" id="1842495"/>
    <lineage>
        <taxon>Bacteria</taxon>
        <taxon>Pseudomonadati</taxon>
        <taxon>Bacteroidota</taxon>
        <taxon>Sphingobacteriia</taxon>
        <taxon>Sphingobacteriales</taxon>
        <taxon>Sphingobacteriaceae</taxon>
        <taxon>Pelobium</taxon>
    </lineage>
</organism>
<comment type="caution">
    <text evidence="1">The sequence shown here is derived from an EMBL/GenBank/DDBJ whole genome shotgun (WGS) entry which is preliminary data.</text>
</comment>
<dbReference type="EMBL" id="MBTA01000030">
    <property type="protein sequence ID" value="RKD12419.1"/>
    <property type="molecule type" value="Genomic_DNA"/>
</dbReference>
<dbReference type="Gene3D" id="3.40.50.2000">
    <property type="entry name" value="Glycogen Phosphorylase B"/>
    <property type="match status" value="1"/>
</dbReference>
<dbReference type="OrthoDB" id="846071at2"/>
<name>A0A419S1Q0_9SPHI</name>
<accession>A0A419S1Q0</accession>
<evidence type="ECO:0000313" key="1">
    <source>
        <dbReference type="EMBL" id="RKD12419.1"/>
    </source>
</evidence>
<gene>
    <name evidence="1" type="ORF">BCY91_12275</name>
</gene>
<reference evidence="1 2" key="1">
    <citation type="submission" date="2016-07" db="EMBL/GenBank/DDBJ databases">
        <title>Genome of Pelobium manganitolerans.</title>
        <authorList>
            <person name="Wu S."/>
            <person name="Wang G."/>
        </authorList>
    </citation>
    <scope>NUCLEOTIDE SEQUENCE [LARGE SCALE GENOMIC DNA]</scope>
    <source>
        <strain evidence="1 2">YS-25</strain>
    </source>
</reference>
<evidence type="ECO:0008006" key="3">
    <source>
        <dbReference type="Google" id="ProtNLM"/>
    </source>
</evidence>
<proteinExistence type="predicted"/>
<evidence type="ECO:0000313" key="2">
    <source>
        <dbReference type="Proteomes" id="UP000283433"/>
    </source>
</evidence>
<sequence length="428" mass="48589">MSPRKIIIVAPHFPPSNLAGVHRSRLFAQHLPAFGWEPIVVTVHERFYEEALDRDLEKLLPENLRVEKVNALPTKPVKTVGDIGVRGFLPLFKRILKIVEAENPAFLYIPIPSNFAALLGPLIHQKTGIPYGIDYIDPWVHVWPGSDRRFSKAWIARKLAEWLEPYAVKNASLITGVAPGYYEDVLKRNPHLRRKAITVAMPYGGEQRDHDWVKKLNIQPFLFVKKEGVLDFVYAGAMLPKAFKPLEEIMKAIKANPDLMQYCRIHFIGSGTSPNDPQGFNIKTLAQEYGLWNKVFFEYPKRIPYLAVITHLNAADGTFILGSTEAHYTPSKVYQSVLSGKPVFAVLHQESSACAVIQETKAGTVLSFNGERDIQKIHDNFPETWRTHLQFMSTFNAKDVNMDEFDKYSAKSVTKILAEALDQIELKR</sequence>
<dbReference type="Proteomes" id="UP000283433">
    <property type="component" value="Unassembled WGS sequence"/>
</dbReference>
<keyword evidence="2" id="KW-1185">Reference proteome</keyword>
<dbReference type="RefSeq" id="WP_120183242.1">
    <property type="nucleotide sequence ID" value="NZ_MBTA01000030.1"/>
</dbReference>
<dbReference type="SUPFAM" id="SSF53756">
    <property type="entry name" value="UDP-Glycosyltransferase/glycogen phosphorylase"/>
    <property type="match status" value="1"/>
</dbReference>